<name>A0A0F9Z308_9BACT</name>
<sequence>MKILSSIRFVFNRTWKADKGTFALYIFLQVILGFLYTGTIFFYSAIINAATGKSTLFGLGIIGIIVLRFVYEVITNFVDKFREYIWNILDIKQAIYNNQDFIRKLSTFDLPSFEDPSKNDLIWRTFNRFQMQFKWYIQYIVEFLQRVIMFIIILSIFMVGSPLIALFVLVAHIVPLIIRARFGEYTFTIF</sequence>
<evidence type="ECO:0000256" key="1">
    <source>
        <dbReference type="ARBA" id="ARBA00004651"/>
    </source>
</evidence>
<dbReference type="Proteomes" id="UP000034349">
    <property type="component" value="Unassembled WGS sequence"/>
</dbReference>
<evidence type="ECO:0000256" key="4">
    <source>
        <dbReference type="ARBA" id="ARBA00023136"/>
    </source>
</evidence>
<proteinExistence type="predicted"/>
<dbReference type="GO" id="GO:0005524">
    <property type="term" value="F:ATP binding"/>
    <property type="evidence" value="ECO:0007669"/>
    <property type="project" value="InterPro"/>
</dbReference>
<evidence type="ECO:0000313" key="6">
    <source>
        <dbReference type="EMBL" id="KKP33061.1"/>
    </source>
</evidence>
<dbReference type="Gene3D" id="1.20.1560.10">
    <property type="entry name" value="ABC transporter type 1, transmembrane domain"/>
    <property type="match status" value="1"/>
</dbReference>
<dbReference type="GO" id="GO:0005886">
    <property type="term" value="C:plasma membrane"/>
    <property type="evidence" value="ECO:0007669"/>
    <property type="project" value="UniProtKB-SubCell"/>
</dbReference>
<reference evidence="6 7" key="1">
    <citation type="journal article" date="2015" name="Nature">
        <title>rRNA introns, odd ribosomes, and small enigmatic genomes across a large radiation of phyla.</title>
        <authorList>
            <person name="Brown C.T."/>
            <person name="Hug L.A."/>
            <person name="Thomas B.C."/>
            <person name="Sharon I."/>
            <person name="Castelle C.J."/>
            <person name="Singh A."/>
            <person name="Wilkins M.J."/>
            <person name="Williams K.H."/>
            <person name="Banfield J.F."/>
        </authorList>
    </citation>
    <scope>NUCLEOTIDE SEQUENCE [LARGE SCALE GENOMIC DNA]</scope>
</reference>
<organism evidence="6 7">
    <name type="scientific">Candidatus Roizmanbacteria bacterium GW2011_GWA2_32_13</name>
    <dbReference type="NCBI Taxonomy" id="1618475"/>
    <lineage>
        <taxon>Bacteria</taxon>
        <taxon>Candidatus Roizmaniibacteriota</taxon>
    </lineage>
</organism>
<evidence type="ECO:0000256" key="3">
    <source>
        <dbReference type="ARBA" id="ARBA00022989"/>
    </source>
</evidence>
<evidence type="ECO:0000256" key="2">
    <source>
        <dbReference type="ARBA" id="ARBA00022692"/>
    </source>
</evidence>
<evidence type="ECO:0000256" key="5">
    <source>
        <dbReference type="SAM" id="Phobius"/>
    </source>
</evidence>
<feature type="transmembrane region" description="Helical" evidence="5">
    <location>
        <begin position="163"/>
        <end position="182"/>
    </location>
</feature>
<keyword evidence="3 5" id="KW-1133">Transmembrane helix</keyword>
<evidence type="ECO:0000313" key="7">
    <source>
        <dbReference type="Proteomes" id="UP000034349"/>
    </source>
</evidence>
<dbReference type="InterPro" id="IPR036640">
    <property type="entry name" value="ABC1_TM_sf"/>
</dbReference>
<keyword evidence="2 5" id="KW-0812">Transmembrane</keyword>
<dbReference type="SUPFAM" id="SSF90123">
    <property type="entry name" value="ABC transporter transmembrane region"/>
    <property type="match status" value="1"/>
</dbReference>
<feature type="transmembrane region" description="Helical" evidence="5">
    <location>
        <begin position="55"/>
        <end position="74"/>
    </location>
</feature>
<comment type="subcellular location">
    <subcellularLocation>
        <location evidence="1">Cell membrane</location>
        <topology evidence="1">Multi-pass membrane protein</topology>
    </subcellularLocation>
</comment>
<keyword evidence="4 5" id="KW-0472">Membrane</keyword>
<comment type="caution">
    <text evidence="6">The sequence shown here is derived from an EMBL/GenBank/DDBJ whole genome shotgun (WGS) entry which is preliminary data.</text>
</comment>
<feature type="transmembrane region" description="Helical" evidence="5">
    <location>
        <begin position="21"/>
        <end position="43"/>
    </location>
</feature>
<dbReference type="AlphaFoldDB" id="A0A0F9Z308"/>
<gene>
    <name evidence="6" type="ORF">UR23_C0050G0004</name>
</gene>
<protein>
    <submittedName>
        <fullName evidence="6">Uncharacterized protein</fullName>
    </submittedName>
</protein>
<accession>A0A0F9Z308</accession>
<dbReference type="EMBL" id="LBOK01000050">
    <property type="protein sequence ID" value="KKP33061.1"/>
    <property type="molecule type" value="Genomic_DNA"/>
</dbReference>